<keyword evidence="2" id="KW-0479">Metal-binding</keyword>
<dbReference type="GO" id="GO:0030388">
    <property type="term" value="P:fructose 1,6-bisphosphate metabolic process"/>
    <property type="evidence" value="ECO:0007669"/>
    <property type="project" value="TreeGrafter"/>
</dbReference>
<evidence type="ECO:0000256" key="3">
    <source>
        <dbReference type="ARBA" id="ARBA00022842"/>
    </source>
</evidence>
<evidence type="ECO:0000313" key="6">
    <source>
        <dbReference type="EMBL" id="KAE8720210.1"/>
    </source>
</evidence>
<reference evidence="6" key="1">
    <citation type="submission" date="2019-09" db="EMBL/GenBank/DDBJ databases">
        <title>Draft genome information of white flower Hibiscus syriacus.</title>
        <authorList>
            <person name="Kim Y.-M."/>
        </authorList>
    </citation>
    <scope>NUCLEOTIDE SEQUENCE [LARGE SCALE GENOMIC DNA]</scope>
    <source>
        <strain evidence="6">YM2019G1</strain>
        <tissue evidence="6">Leaf</tissue>
    </source>
</reference>
<dbReference type="GO" id="GO:0005829">
    <property type="term" value="C:cytosol"/>
    <property type="evidence" value="ECO:0007669"/>
    <property type="project" value="TreeGrafter"/>
</dbReference>
<dbReference type="SUPFAM" id="SSF56655">
    <property type="entry name" value="Carbohydrate phosphatase"/>
    <property type="match status" value="1"/>
</dbReference>
<comment type="caution">
    <text evidence="6">The sequence shown here is derived from an EMBL/GenBank/DDBJ whole genome shotgun (WGS) entry which is preliminary data.</text>
</comment>
<sequence length="131" mass="14403">MASTASLSYAMICPSSLRCQSVTGLHSFPNSTQSLFGLKPQKSCHLTMVAYKLKKYIDDVKDPGPSGKPYSAKYIRNLVGDFYQTLLYGGIYGYLRNKKSKNGKLRLLYECAPMSFIVEQAGGKGSAGVWI</sequence>
<gene>
    <name evidence="6" type="ORF">F3Y22_tig00024296pilonHSYRG00004</name>
</gene>
<dbReference type="InterPro" id="IPR044015">
    <property type="entry name" value="FBPase_C_dom"/>
</dbReference>
<dbReference type="GO" id="GO:0006094">
    <property type="term" value="P:gluconeogenesis"/>
    <property type="evidence" value="ECO:0007669"/>
    <property type="project" value="TreeGrafter"/>
</dbReference>
<dbReference type="GO" id="GO:0005986">
    <property type="term" value="P:sucrose biosynthetic process"/>
    <property type="evidence" value="ECO:0007669"/>
    <property type="project" value="TreeGrafter"/>
</dbReference>
<evidence type="ECO:0000256" key="4">
    <source>
        <dbReference type="ARBA" id="ARBA00032973"/>
    </source>
</evidence>
<organism evidence="6">
    <name type="scientific">Hibiscus syriacus</name>
    <name type="common">Rose of Sharon</name>
    <dbReference type="NCBI Taxonomy" id="106335"/>
    <lineage>
        <taxon>Eukaryota</taxon>
        <taxon>Viridiplantae</taxon>
        <taxon>Streptophyta</taxon>
        <taxon>Embryophyta</taxon>
        <taxon>Tracheophyta</taxon>
        <taxon>Spermatophyta</taxon>
        <taxon>Magnoliopsida</taxon>
        <taxon>eudicotyledons</taxon>
        <taxon>Gunneridae</taxon>
        <taxon>Pentapetalae</taxon>
        <taxon>rosids</taxon>
        <taxon>malvids</taxon>
        <taxon>Malvales</taxon>
        <taxon>Malvaceae</taxon>
        <taxon>Malvoideae</taxon>
        <taxon>Hibiscus</taxon>
    </lineage>
</organism>
<evidence type="ECO:0000256" key="2">
    <source>
        <dbReference type="ARBA" id="ARBA00022723"/>
    </source>
</evidence>
<dbReference type="GO" id="GO:0006000">
    <property type="term" value="P:fructose metabolic process"/>
    <property type="evidence" value="ECO:0007669"/>
    <property type="project" value="TreeGrafter"/>
</dbReference>
<keyword evidence="3" id="KW-0460">Magnesium</keyword>
<proteinExistence type="predicted"/>
<dbReference type="Pfam" id="PF18913">
    <property type="entry name" value="FBPase_C"/>
    <property type="match status" value="1"/>
</dbReference>
<dbReference type="GO" id="GO:0042132">
    <property type="term" value="F:fructose 1,6-bisphosphate 1-phosphatase activity"/>
    <property type="evidence" value="ECO:0007669"/>
    <property type="project" value="TreeGrafter"/>
</dbReference>
<dbReference type="PANTHER" id="PTHR11556:SF1">
    <property type="entry name" value="FRUCTOSE-BISPHOSPHATASE"/>
    <property type="match status" value="1"/>
</dbReference>
<evidence type="ECO:0000256" key="1">
    <source>
        <dbReference type="ARBA" id="ARBA00005215"/>
    </source>
</evidence>
<dbReference type="OrthoDB" id="10256725at2759"/>
<dbReference type="GO" id="GO:0046872">
    <property type="term" value="F:metal ion binding"/>
    <property type="evidence" value="ECO:0007669"/>
    <property type="project" value="UniProtKB-KW"/>
</dbReference>
<dbReference type="PROSITE" id="PS00124">
    <property type="entry name" value="FBPASE"/>
    <property type="match status" value="1"/>
</dbReference>
<name>A0A6A3BTI0_HIBSY</name>
<comment type="pathway">
    <text evidence="1">Carbohydrate biosynthesis; Calvin cycle.</text>
</comment>
<dbReference type="Gene3D" id="3.40.190.80">
    <property type="match status" value="1"/>
</dbReference>
<dbReference type="InterPro" id="IPR020548">
    <property type="entry name" value="Fructose_bisphosphatase_AS"/>
</dbReference>
<accession>A0A6A3BTI0</accession>
<evidence type="ECO:0000259" key="5">
    <source>
        <dbReference type="Pfam" id="PF18913"/>
    </source>
</evidence>
<dbReference type="GO" id="GO:0006002">
    <property type="term" value="P:fructose 6-phosphate metabolic process"/>
    <property type="evidence" value="ECO:0007669"/>
    <property type="project" value="TreeGrafter"/>
</dbReference>
<dbReference type="EMBL" id="VEPZ02000767">
    <property type="protein sequence ID" value="KAE8720210.1"/>
    <property type="molecule type" value="Genomic_DNA"/>
</dbReference>
<dbReference type="AlphaFoldDB" id="A0A6A3BTI0"/>
<protein>
    <recommendedName>
        <fullName evidence="4">D-fructose-1,6-bisphosphate 1-phosphohydrolase</fullName>
    </recommendedName>
</protein>
<feature type="domain" description="Fructose-1-6-bisphosphatase class 1 C-terminal" evidence="5">
    <location>
        <begin position="48"/>
        <end position="128"/>
    </location>
</feature>
<dbReference type="InterPro" id="IPR000146">
    <property type="entry name" value="FBPase_class-1"/>
</dbReference>
<dbReference type="PANTHER" id="PTHR11556">
    <property type="entry name" value="FRUCTOSE-1,6-BISPHOSPHATASE-RELATED"/>
    <property type="match status" value="1"/>
</dbReference>